<evidence type="ECO:0000256" key="3">
    <source>
        <dbReference type="ARBA" id="ARBA00022840"/>
    </source>
</evidence>
<sequence length="238" mass="27236">MARLDWSAPTVINSKDKGKSNEKGKASSRPTFEVDLPDAKVGEADRNAQYRRILEDMGLWKVQIYEFSRLNMVYTLLSKRKLGWFVENGKVDGWDDPRFPTVQGIVRRGLKIEALVQFILGQRTSKNLNLMEWDKLWTINKKIIDLVCARHTAVLEEKRVILTLIDGLVKPFARIIPRHKKFQGKENHGNVTQLTGVLHLEGSVKTTKVKLTWLPEIEDLINLSLLDFGYLIAKKKAG</sequence>
<dbReference type="OrthoDB" id="1350766at2759"/>
<dbReference type="InterPro" id="IPR014729">
    <property type="entry name" value="Rossmann-like_a/b/a_fold"/>
</dbReference>
<keyword evidence="3 6" id="KW-0067">ATP-binding</keyword>
<feature type="region of interest" description="Disordered" evidence="7">
    <location>
        <begin position="1"/>
        <end position="32"/>
    </location>
</feature>
<evidence type="ECO:0000313" key="10">
    <source>
        <dbReference type="Proteomes" id="UP000631114"/>
    </source>
</evidence>
<dbReference type="GO" id="GO:0005829">
    <property type="term" value="C:cytosol"/>
    <property type="evidence" value="ECO:0007669"/>
    <property type="project" value="TreeGrafter"/>
</dbReference>
<keyword evidence="5 6" id="KW-0030">Aminoacyl-tRNA synthetase</keyword>
<evidence type="ECO:0000256" key="5">
    <source>
        <dbReference type="ARBA" id="ARBA00023146"/>
    </source>
</evidence>
<dbReference type="GO" id="GO:0017102">
    <property type="term" value="C:methionyl glutamyl tRNA synthetase complex"/>
    <property type="evidence" value="ECO:0007669"/>
    <property type="project" value="TreeGrafter"/>
</dbReference>
<dbReference type="Proteomes" id="UP000631114">
    <property type="component" value="Unassembled WGS sequence"/>
</dbReference>
<evidence type="ECO:0000256" key="1">
    <source>
        <dbReference type="ARBA" id="ARBA00022598"/>
    </source>
</evidence>
<organism evidence="9 10">
    <name type="scientific">Coptis chinensis</name>
    <dbReference type="NCBI Taxonomy" id="261450"/>
    <lineage>
        <taxon>Eukaryota</taxon>
        <taxon>Viridiplantae</taxon>
        <taxon>Streptophyta</taxon>
        <taxon>Embryophyta</taxon>
        <taxon>Tracheophyta</taxon>
        <taxon>Spermatophyta</taxon>
        <taxon>Magnoliopsida</taxon>
        <taxon>Ranunculales</taxon>
        <taxon>Ranunculaceae</taxon>
        <taxon>Coptidoideae</taxon>
        <taxon>Coptis</taxon>
    </lineage>
</organism>
<dbReference type="PANTHER" id="PTHR43097">
    <property type="entry name" value="GLUTAMINE-TRNA LIGASE"/>
    <property type="match status" value="1"/>
</dbReference>
<evidence type="ECO:0000256" key="6">
    <source>
        <dbReference type="RuleBase" id="RU363037"/>
    </source>
</evidence>
<dbReference type="GO" id="GO:0004818">
    <property type="term" value="F:glutamate-tRNA ligase activity"/>
    <property type="evidence" value="ECO:0007669"/>
    <property type="project" value="TreeGrafter"/>
</dbReference>
<keyword evidence="4 6" id="KW-0648">Protein biosynthesis</keyword>
<comment type="caution">
    <text evidence="9">The sequence shown here is derived from an EMBL/GenBank/DDBJ whole genome shotgun (WGS) entry which is preliminary data.</text>
</comment>
<dbReference type="AlphaFoldDB" id="A0A835HG18"/>
<evidence type="ECO:0000259" key="8">
    <source>
        <dbReference type="Pfam" id="PF00749"/>
    </source>
</evidence>
<dbReference type="GO" id="GO:0006424">
    <property type="term" value="P:glutamyl-tRNA aminoacylation"/>
    <property type="evidence" value="ECO:0007669"/>
    <property type="project" value="TreeGrafter"/>
</dbReference>
<proteinExistence type="inferred from homology"/>
<dbReference type="InterPro" id="IPR050132">
    <property type="entry name" value="Gln/Glu-tRNA_Ligase"/>
</dbReference>
<dbReference type="Pfam" id="PF00749">
    <property type="entry name" value="tRNA-synt_1c"/>
    <property type="match status" value="1"/>
</dbReference>
<evidence type="ECO:0000313" key="9">
    <source>
        <dbReference type="EMBL" id="KAF9597702.1"/>
    </source>
</evidence>
<name>A0A835HG18_9MAGN</name>
<dbReference type="PANTHER" id="PTHR43097:SF5">
    <property type="entry name" value="GLUTAMATE--TRNA LIGASE"/>
    <property type="match status" value="1"/>
</dbReference>
<dbReference type="Gene3D" id="3.40.50.620">
    <property type="entry name" value="HUPs"/>
    <property type="match status" value="1"/>
</dbReference>
<feature type="compositionally biased region" description="Basic and acidic residues" evidence="7">
    <location>
        <begin position="14"/>
        <end position="25"/>
    </location>
</feature>
<dbReference type="InterPro" id="IPR020058">
    <property type="entry name" value="Glu/Gln-tRNA-synth_Ib_cat-dom"/>
</dbReference>
<evidence type="ECO:0000256" key="7">
    <source>
        <dbReference type="SAM" id="MobiDB-lite"/>
    </source>
</evidence>
<evidence type="ECO:0000256" key="4">
    <source>
        <dbReference type="ARBA" id="ARBA00022917"/>
    </source>
</evidence>
<evidence type="ECO:0000256" key="2">
    <source>
        <dbReference type="ARBA" id="ARBA00022741"/>
    </source>
</evidence>
<comment type="similarity">
    <text evidence="6">Belongs to the class-I aminoacyl-tRNA synthetase family.</text>
</comment>
<keyword evidence="1 6" id="KW-0436">Ligase</keyword>
<dbReference type="GO" id="GO:0005524">
    <property type="term" value="F:ATP binding"/>
    <property type="evidence" value="ECO:0007669"/>
    <property type="project" value="UniProtKB-KW"/>
</dbReference>
<accession>A0A835HG18</accession>
<keyword evidence="10" id="KW-1185">Reference proteome</keyword>
<gene>
    <name evidence="9" type="ORF">IFM89_021189</name>
</gene>
<keyword evidence="2 6" id="KW-0547">Nucleotide-binding</keyword>
<dbReference type="SUPFAM" id="SSF52374">
    <property type="entry name" value="Nucleotidylyl transferase"/>
    <property type="match status" value="1"/>
</dbReference>
<protein>
    <recommendedName>
        <fullName evidence="8">Glutamyl/glutaminyl-tRNA synthetase class Ib catalytic domain-containing protein</fullName>
    </recommendedName>
</protein>
<feature type="domain" description="Glutamyl/glutaminyl-tRNA synthetase class Ib catalytic" evidence="8">
    <location>
        <begin position="45"/>
        <end position="144"/>
    </location>
</feature>
<dbReference type="EMBL" id="JADFTS010000007">
    <property type="protein sequence ID" value="KAF9597702.1"/>
    <property type="molecule type" value="Genomic_DNA"/>
</dbReference>
<reference evidence="9 10" key="1">
    <citation type="submission" date="2020-10" db="EMBL/GenBank/DDBJ databases">
        <title>The Coptis chinensis genome and diversification of protoberbering-type alkaloids.</title>
        <authorList>
            <person name="Wang B."/>
            <person name="Shu S."/>
            <person name="Song C."/>
            <person name="Liu Y."/>
        </authorList>
    </citation>
    <scope>NUCLEOTIDE SEQUENCE [LARGE SCALE GENOMIC DNA]</scope>
    <source>
        <strain evidence="9">HL-2020</strain>
        <tissue evidence="9">Leaf</tissue>
    </source>
</reference>